<accession>A0A344TM87</accession>
<dbReference type="GO" id="GO:0008168">
    <property type="term" value="F:methyltransferase activity"/>
    <property type="evidence" value="ECO:0007669"/>
    <property type="project" value="UniProtKB-KW"/>
</dbReference>
<dbReference type="InterPro" id="IPR007569">
    <property type="entry name" value="DUF559"/>
</dbReference>
<evidence type="ECO:0000313" key="2">
    <source>
        <dbReference type="EMBL" id="AXE19758.1"/>
    </source>
</evidence>
<dbReference type="PANTHER" id="PTHR38590">
    <property type="entry name" value="BLL0828 PROTEIN"/>
    <property type="match status" value="1"/>
</dbReference>
<protein>
    <submittedName>
        <fullName evidence="2">DNA methylase</fullName>
    </submittedName>
</protein>
<dbReference type="Gene3D" id="3.40.960.10">
    <property type="entry name" value="VSR Endonuclease"/>
    <property type="match status" value="1"/>
</dbReference>
<dbReference type="SUPFAM" id="SSF52980">
    <property type="entry name" value="Restriction endonuclease-like"/>
    <property type="match status" value="1"/>
</dbReference>
<organism evidence="2 3">
    <name type="scientific">Runella rosea</name>
    <dbReference type="NCBI Taxonomy" id="2259595"/>
    <lineage>
        <taxon>Bacteria</taxon>
        <taxon>Pseudomonadati</taxon>
        <taxon>Bacteroidota</taxon>
        <taxon>Cytophagia</taxon>
        <taxon>Cytophagales</taxon>
        <taxon>Spirosomataceae</taxon>
        <taxon>Runella</taxon>
    </lineage>
</organism>
<proteinExistence type="predicted"/>
<dbReference type="OrthoDB" id="9798754at2"/>
<dbReference type="CDD" id="cd01038">
    <property type="entry name" value="Endonuclease_DUF559"/>
    <property type="match status" value="1"/>
</dbReference>
<keyword evidence="3" id="KW-1185">Reference proteome</keyword>
<dbReference type="InterPro" id="IPR011335">
    <property type="entry name" value="Restrct_endonuc-II-like"/>
</dbReference>
<dbReference type="KEGG" id="run:DR864_19440"/>
<dbReference type="GO" id="GO:0032259">
    <property type="term" value="P:methylation"/>
    <property type="evidence" value="ECO:0007669"/>
    <property type="project" value="UniProtKB-KW"/>
</dbReference>
<keyword evidence="2" id="KW-0808">Transferase</keyword>
<evidence type="ECO:0000313" key="3">
    <source>
        <dbReference type="Proteomes" id="UP000251993"/>
    </source>
</evidence>
<dbReference type="InterPro" id="IPR047216">
    <property type="entry name" value="Endonuclease_DUF559_bact"/>
</dbReference>
<dbReference type="EMBL" id="CP030850">
    <property type="protein sequence ID" value="AXE19758.1"/>
    <property type="molecule type" value="Genomic_DNA"/>
</dbReference>
<reference evidence="2 3" key="1">
    <citation type="submission" date="2018-07" db="EMBL/GenBank/DDBJ databases">
        <title>Genome sequencing of Runella.</title>
        <authorList>
            <person name="Baek M.-G."/>
            <person name="Yi H."/>
        </authorList>
    </citation>
    <scope>NUCLEOTIDE SEQUENCE [LARGE SCALE GENOMIC DNA]</scope>
    <source>
        <strain evidence="2 3">HYN0085</strain>
    </source>
</reference>
<dbReference type="PANTHER" id="PTHR38590:SF1">
    <property type="entry name" value="BLL0828 PROTEIN"/>
    <property type="match status" value="1"/>
</dbReference>
<dbReference type="Proteomes" id="UP000251993">
    <property type="component" value="Chromosome"/>
</dbReference>
<dbReference type="Pfam" id="PF04480">
    <property type="entry name" value="DUF559"/>
    <property type="match status" value="1"/>
</dbReference>
<sequence length="128" mass="15490">MERRQIIPYNPKLKEIARQLRNNSTLSEVLLWLELKGKKMRGYDFHRQKPIDNYIVDFFCHELMLVIEIDGISHTWEEVAVNEEIRQRKIESFGIQFLRFDDKEIKQNMSFVLNTIHDWIVEKEKIPS</sequence>
<dbReference type="AlphaFoldDB" id="A0A344TM87"/>
<feature type="domain" description="DUF559" evidence="1">
    <location>
        <begin position="12"/>
        <end position="118"/>
    </location>
</feature>
<gene>
    <name evidence="2" type="ORF">DR864_19440</name>
</gene>
<dbReference type="RefSeq" id="WP_114068526.1">
    <property type="nucleotide sequence ID" value="NZ_CP030850.1"/>
</dbReference>
<name>A0A344TM87_9BACT</name>
<evidence type="ECO:0000259" key="1">
    <source>
        <dbReference type="Pfam" id="PF04480"/>
    </source>
</evidence>
<keyword evidence="2" id="KW-0489">Methyltransferase</keyword>